<comment type="caution">
    <text evidence="1">The sequence shown here is derived from an EMBL/GenBank/DDBJ whole genome shotgun (WGS) entry which is preliminary data.</text>
</comment>
<evidence type="ECO:0008006" key="2">
    <source>
        <dbReference type="Google" id="ProtNLM"/>
    </source>
</evidence>
<dbReference type="AlphaFoldDB" id="A0A7V3E5R4"/>
<accession>A0A7V3E5R4</accession>
<name>A0A7V3E5R4_9BACT</name>
<protein>
    <recommendedName>
        <fullName evidence="2">Porin</fullName>
    </recommendedName>
</protein>
<sequence length="367" mass="41467">MIKTFLVSSVLIVFFVFENLSALPRFSVKLRDRCIDCHYNPSGGIIRNEGGWHWGKNTLSMISTPDKDFIMSPRISENISVGIDYRTQYLYSQEKKSTDFQNMSGSIYSNFGLSKEINIIAKYDFVNRIWEGYGVARILPNKSYIKVGSFTPNFGLRIDDHTAYTRGGDFGLLFSQGVYRGLIYNPFYNETGIELGVYGGKFLYATASIGANNVSPSRALAKDPTYTTRIELTPNLGELGLIMGGSFSSANVPDKVTMFGGFFGLGFDEFSLLAEFDIADNLLAQQMKSSVFMVEASYGLITGLDAIVRYDRIDPNTDLNKDEASRLIFGFEFQPYSFIEIRPQYRLQIENPSVDNDSFVLQFHFWY</sequence>
<reference evidence="1" key="1">
    <citation type="journal article" date="2020" name="mSystems">
        <title>Genome- and Community-Level Interaction Insights into Carbon Utilization and Element Cycling Functions of Hydrothermarchaeota in Hydrothermal Sediment.</title>
        <authorList>
            <person name="Zhou Z."/>
            <person name="Liu Y."/>
            <person name="Xu W."/>
            <person name="Pan J."/>
            <person name="Luo Z.H."/>
            <person name="Li M."/>
        </authorList>
    </citation>
    <scope>NUCLEOTIDE SEQUENCE [LARGE SCALE GENOMIC DNA]</scope>
    <source>
        <strain evidence="1">SpSt-479</strain>
    </source>
</reference>
<proteinExistence type="predicted"/>
<evidence type="ECO:0000313" key="1">
    <source>
        <dbReference type="EMBL" id="HFI90016.1"/>
    </source>
</evidence>
<organism evidence="1">
    <name type="scientific">Ignavibacterium album</name>
    <dbReference type="NCBI Taxonomy" id="591197"/>
    <lineage>
        <taxon>Bacteria</taxon>
        <taxon>Pseudomonadati</taxon>
        <taxon>Ignavibacteriota</taxon>
        <taxon>Ignavibacteria</taxon>
        <taxon>Ignavibacteriales</taxon>
        <taxon>Ignavibacteriaceae</taxon>
        <taxon>Ignavibacterium</taxon>
    </lineage>
</organism>
<gene>
    <name evidence="1" type="ORF">ENS31_00640</name>
</gene>
<dbReference type="EMBL" id="DSUJ01000002">
    <property type="protein sequence ID" value="HFI90016.1"/>
    <property type="molecule type" value="Genomic_DNA"/>
</dbReference>